<accession>A0A4D6SSU1</accession>
<sequence length="278" mass="30900">MSDNTSNTSSTSTVTNSVTQGQTQTTTTQIIHNDGSWSNAIRSLFIYGTGGYRLYLTRTGSPGSRFMIVGSSMLADNIGRFLANSVNDPNYLVNHLNAWRFSLLGNTPDTAIVNVSQGDGVDPAISQIQSTTQSQSQIKSSDQSLGNPFIPDSNGLEDFTNKLMDNLMLYIRPILEPVQVNSSNELLANQIYGISILLFVLSILIIALLIFLLINIIVFTYSEKLINYFSNKYIKLYISINKKFIGIEIFLLGTSIIYFMYNFTYGIHFIATHPIIIN</sequence>
<feature type="transmembrane region" description="Helical" evidence="2">
    <location>
        <begin position="191"/>
        <end position="222"/>
    </location>
</feature>
<evidence type="ECO:0000256" key="1">
    <source>
        <dbReference type="SAM" id="MobiDB-lite"/>
    </source>
</evidence>
<dbReference type="RefSeq" id="YP_009653027.1">
    <property type="nucleotide sequence ID" value="NC_042773.1"/>
</dbReference>
<reference evidence="3" key="1">
    <citation type="journal article" date="2020" name="Int. J. Biol. Macromol.">
        <title>The complete mitochondrial genomes of two model ectomycorrhizal fungi (Laccaria): features, intron dynamics and phylogenetic implications.</title>
        <authorList>
            <person name="Li Q."/>
            <person name="Yang L."/>
            <person name="Xiang D."/>
            <person name="Wan Y."/>
            <person name="Wu Q."/>
            <person name="Huang W."/>
            <person name="Zhao G."/>
        </authorList>
    </citation>
    <scope>NUCLEOTIDE SEQUENCE</scope>
</reference>
<keyword evidence="2" id="KW-1133">Transmembrane helix</keyword>
<dbReference type="AlphaFoldDB" id="A0A4D6SSU1"/>
<keyword evidence="2" id="KW-0472">Membrane</keyword>
<protein>
    <submittedName>
        <fullName evidence="3">Uncharacterized protein</fullName>
    </submittedName>
</protein>
<keyword evidence="2" id="KW-0812">Transmembrane</keyword>
<organism evidence="3">
    <name type="scientific">Laccaria bicolor</name>
    <name type="common">Bicoloured deceiver</name>
    <name type="synonym">Laccaria laccata var. bicolor</name>
    <dbReference type="NCBI Taxonomy" id="29883"/>
    <lineage>
        <taxon>Eukaryota</taxon>
        <taxon>Fungi</taxon>
        <taxon>Dikarya</taxon>
        <taxon>Basidiomycota</taxon>
        <taxon>Agaricomycotina</taxon>
        <taxon>Agaricomycetes</taxon>
        <taxon>Agaricomycetidae</taxon>
        <taxon>Agaricales</taxon>
        <taxon>Agaricineae</taxon>
        <taxon>Hydnangiaceae</taxon>
        <taxon>Laccaria</taxon>
    </lineage>
</organism>
<gene>
    <name evidence="3" type="primary">orf278</name>
</gene>
<feature type="region of interest" description="Disordered" evidence="1">
    <location>
        <begin position="1"/>
        <end position="26"/>
    </location>
</feature>
<dbReference type="EMBL" id="MK697670">
    <property type="protein sequence ID" value="QCG70085.1"/>
    <property type="molecule type" value="Genomic_DNA"/>
</dbReference>
<geneLocation type="mitochondrion" evidence="3"/>
<keyword evidence="3" id="KW-0496">Mitochondrion</keyword>
<feature type="transmembrane region" description="Helical" evidence="2">
    <location>
        <begin position="243"/>
        <end position="261"/>
    </location>
</feature>
<evidence type="ECO:0000313" key="3">
    <source>
        <dbReference type="EMBL" id="QCG70085.1"/>
    </source>
</evidence>
<proteinExistence type="predicted"/>
<dbReference type="GeneID" id="40499546"/>
<evidence type="ECO:0000256" key="2">
    <source>
        <dbReference type="SAM" id="Phobius"/>
    </source>
</evidence>
<name>A0A4D6SSU1_LACBI</name>